<evidence type="ECO:0000313" key="2">
    <source>
        <dbReference type="EMBL" id="BES82209.1"/>
    </source>
</evidence>
<organism evidence="2 3">
    <name type="scientific">Pyrodictium abyssi</name>
    <dbReference type="NCBI Taxonomy" id="54256"/>
    <lineage>
        <taxon>Archaea</taxon>
        <taxon>Thermoproteota</taxon>
        <taxon>Thermoprotei</taxon>
        <taxon>Desulfurococcales</taxon>
        <taxon>Pyrodictiaceae</taxon>
        <taxon>Pyrodictium</taxon>
    </lineage>
</organism>
<dbReference type="RefSeq" id="WP_338249310.1">
    <property type="nucleotide sequence ID" value="NZ_AP028907.1"/>
</dbReference>
<evidence type="ECO:0000256" key="1">
    <source>
        <dbReference type="SAM" id="Phobius"/>
    </source>
</evidence>
<name>A0ABM8IXG1_9CREN</name>
<keyword evidence="1" id="KW-0472">Membrane</keyword>
<sequence length="124" mass="13332">MTGSGVLLGYTLPCRRRAALDLIERLERSLRAERASAGLFAVLFIAVPALLMPYASLSPLGARLLTLLFALGAAGSGATIVSKTLLLRRLQRLRQRLEELGSEELPESLCSVELRELLSRAGAG</sequence>
<accession>A0ABM8IXG1</accession>
<proteinExistence type="predicted"/>
<feature type="transmembrane region" description="Helical" evidence="1">
    <location>
        <begin position="35"/>
        <end position="55"/>
    </location>
</feature>
<dbReference type="Proteomes" id="UP001341135">
    <property type="component" value="Chromosome"/>
</dbReference>
<keyword evidence="3" id="KW-1185">Reference proteome</keyword>
<dbReference type="GeneID" id="89289784"/>
<reference evidence="2 3" key="1">
    <citation type="submission" date="2023-09" db="EMBL/GenBank/DDBJ databases">
        <title>Pyrofollis japonicus gen. nov. sp. nov., a novel member of the family Pyrodictiaceae isolated from the Iheya North hydrothermal field.</title>
        <authorList>
            <person name="Miyazaki U."/>
            <person name="Sanari M."/>
            <person name="Tame A."/>
            <person name="Kitajima M."/>
            <person name="Okamoto A."/>
            <person name="Sawayama S."/>
            <person name="Miyazaki J."/>
            <person name="Takai K."/>
            <person name="Nakagawa S."/>
        </authorList>
    </citation>
    <scope>NUCLEOTIDE SEQUENCE [LARGE SCALE GENOMIC DNA]</scope>
    <source>
        <strain evidence="2 3">AV2</strain>
    </source>
</reference>
<evidence type="ECO:0000313" key="3">
    <source>
        <dbReference type="Proteomes" id="UP001341135"/>
    </source>
</evidence>
<keyword evidence="1" id="KW-0812">Transmembrane</keyword>
<keyword evidence="1" id="KW-1133">Transmembrane helix</keyword>
<protein>
    <submittedName>
        <fullName evidence="2">Uncharacterized protein</fullName>
    </submittedName>
</protein>
<feature type="transmembrane region" description="Helical" evidence="1">
    <location>
        <begin position="67"/>
        <end position="86"/>
    </location>
</feature>
<dbReference type="EMBL" id="AP028907">
    <property type="protein sequence ID" value="BES82209.1"/>
    <property type="molecule type" value="Genomic_DNA"/>
</dbReference>
<gene>
    <name evidence="2" type="ORF">PABY_17760</name>
</gene>